<accession>A0A158H1U2</accession>
<organism evidence="2 3">
    <name type="scientific">Caballeronia humi</name>
    <dbReference type="NCBI Taxonomy" id="326474"/>
    <lineage>
        <taxon>Bacteria</taxon>
        <taxon>Pseudomonadati</taxon>
        <taxon>Pseudomonadota</taxon>
        <taxon>Betaproteobacteria</taxon>
        <taxon>Burkholderiales</taxon>
        <taxon>Burkholderiaceae</taxon>
        <taxon>Caballeronia</taxon>
    </lineage>
</organism>
<keyword evidence="3" id="KW-1185">Reference proteome</keyword>
<proteinExistence type="predicted"/>
<dbReference type="Proteomes" id="UP000054977">
    <property type="component" value="Unassembled WGS sequence"/>
</dbReference>
<evidence type="ECO:0000256" key="1">
    <source>
        <dbReference type="SAM" id="MobiDB-lite"/>
    </source>
</evidence>
<evidence type="ECO:0000313" key="3">
    <source>
        <dbReference type="Proteomes" id="UP000054977"/>
    </source>
</evidence>
<gene>
    <name evidence="2" type="ORF">AWB65_02784</name>
</gene>
<evidence type="ECO:0000313" key="2">
    <source>
        <dbReference type="EMBL" id="SAL37981.1"/>
    </source>
</evidence>
<name>A0A158H1U2_9BURK</name>
<protein>
    <submittedName>
        <fullName evidence="2">Uncharacterized protein</fullName>
    </submittedName>
</protein>
<comment type="caution">
    <text evidence="2">The sequence shown here is derived from an EMBL/GenBank/DDBJ whole genome shotgun (WGS) entry which is preliminary data.</text>
</comment>
<feature type="region of interest" description="Disordered" evidence="1">
    <location>
        <begin position="1"/>
        <end position="42"/>
    </location>
</feature>
<reference evidence="2" key="1">
    <citation type="submission" date="2016-01" db="EMBL/GenBank/DDBJ databases">
        <authorList>
            <person name="Peeters C."/>
        </authorList>
    </citation>
    <scope>NUCLEOTIDE SEQUENCE [LARGE SCALE GENOMIC DNA]</scope>
    <source>
        <strain evidence="2">LMG 22934</strain>
    </source>
</reference>
<sequence length="42" mass="5079">MHTLQSYDYVNPTSHYTSDTRPRTAEWPRAAVRQTDNQQWLR</sequence>
<dbReference type="EMBL" id="FCNW02000012">
    <property type="protein sequence ID" value="SAL37981.1"/>
    <property type="molecule type" value="Genomic_DNA"/>
</dbReference>
<dbReference type="AlphaFoldDB" id="A0A158H1U2"/>
<feature type="compositionally biased region" description="Polar residues" evidence="1">
    <location>
        <begin position="1"/>
        <end position="17"/>
    </location>
</feature>